<dbReference type="AlphaFoldDB" id="A0A9D1E418"/>
<sequence length="389" mass="43130">MYPKRIFQIIAAVYSLLFALFLLTVACVASLQFLNVQLPEIAQNLIEIVNKAASRMSTASNVKTGRAVVIFLAFALPALLIFVGVAMLFAKPRVKRFRHTVASIIIVVGATVSTLSFLLMTSITYNIPSLSLSLTFLCNFLILFALNIVAVLLKRPESQTLLLLHEQAKLQVKEGASEELTENALPEQDEEQTQTTTPTATDETTQQQDVKEDEPNTRQTTEVMQETAPEQPTRQDTAKNAVQIENAKPADTTAQNETTQQQAVKEDEPNSRQTTEVMQETAPEQPTRQDTAKNAVQIENAKSADTTAQNVTTQQQAAATCFAEDQPYLTQHFTVSDITDSTYGNVETITPQTLKKIQKLRLLLQTHAITEEEYVALVDSYLHGDKQQK</sequence>
<proteinExistence type="predicted"/>
<evidence type="ECO:0000313" key="4">
    <source>
        <dbReference type="Proteomes" id="UP000824200"/>
    </source>
</evidence>
<gene>
    <name evidence="3" type="ORF">IAC95_04340</name>
</gene>
<reference evidence="3" key="2">
    <citation type="journal article" date="2021" name="PeerJ">
        <title>Extensive microbial diversity within the chicken gut microbiome revealed by metagenomics and culture.</title>
        <authorList>
            <person name="Gilroy R."/>
            <person name="Ravi A."/>
            <person name="Getino M."/>
            <person name="Pursley I."/>
            <person name="Horton D.L."/>
            <person name="Alikhan N.F."/>
            <person name="Baker D."/>
            <person name="Gharbi K."/>
            <person name="Hall N."/>
            <person name="Watson M."/>
            <person name="Adriaenssens E.M."/>
            <person name="Foster-Nyarko E."/>
            <person name="Jarju S."/>
            <person name="Secka A."/>
            <person name="Antonio M."/>
            <person name="Oren A."/>
            <person name="Chaudhuri R.R."/>
            <person name="La Ragione R."/>
            <person name="Hildebrand F."/>
            <person name="Pallen M.J."/>
        </authorList>
    </citation>
    <scope>NUCLEOTIDE SEQUENCE</scope>
    <source>
        <strain evidence="3">CHK121-14286</strain>
    </source>
</reference>
<dbReference type="PROSITE" id="PS51257">
    <property type="entry name" value="PROKAR_LIPOPROTEIN"/>
    <property type="match status" value="1"/>
</dbReference>
<evidence type="ECO:0000256" key="1">
    <source>
        <dbReference type="SAM" id="MobiDB-lite"/>
    </source>
</evidence>
<feature type="transmembrane region" description="Helical" evidence="2">
    <location>
        <begin position="101"/>
        <end position="125"/>
    </location>
</feature>
<keyword evidence="2" id="KW-0812">Transmembrane</keyword>
<evidence type="ECO:0000313" key="3">
    <source>
        <dbReference type="EMBL" id="HIR66087.1"/>
    </source>
</evidence>
<feature type="region of interest" description="Disordered" evidence="1">
    <location>
        <begin position="175"/>
        <end position="292"/>
    </location>
</feature>
<feature type="compositionally biased region" description="Low complexity" evidence="1">
    <location>
        <begin position="250"/>
        <end position="263"/>
    </location>
</feature>
<evidence type="ECO:0000256" key="2">
    <source>
        <dbReference type="SAM" id="Phobius"/>
    </source>
</evidence>
<feature type="compositionally biased region" description="Acidic residues" evidence="1">
    <location>
        <begin position="177"/>
        <end position="192"/>
    </location>
</feature>
<accession>A0A9D1E418</accession>
<organism evidence="3 4">
    <name type="scientific">Candidatus Fimimonas gallinarum</name>
    <dbReference type="NCBI Taxonomy" id="2840821"/>
    <lineage>
        <taxon>Bacteria</taxon>
        <taxon>Pseudomonadati</taxon>
        <taxon>Myxococcota</taxon>
        <taxon>Myxococcia</taxon>
        <taxon>Myxococcales</taxon>
        <taxon>Cystobacterineae</taxon>
        <taxon>Myxococcaceae</taxon>
        <taxon>Myxococcaceae incertae sedis</taxon>
        <taxon>Candidatus Fimimonas</taxon>
    </lineage>
</organism>
<feature type="compositionally biased region" description="Polar residues" evidence="1">
    <location>
        <begin position="217"/>
        <end position="240"/>
    </location>
</feature>
<feature type="transmembrane region" description="Helical" evidence="2">
    <location>
        <begin position="131"/>
        <end position="153"/>
    </location>
</feature>
<keyword evidence="2" id="KW-1133">Transmembrane helix</keyword>
<name>A0A9D1E418_9BACT</name>
<feature type="compositionally biased region" description="Low complexity" evidence="1">
    <location>
        <begin position="193"/>
        <end position="208"/>
    </location>
</feature>
<feature type="transmembrane region" description="Helical" evidence="2">
    <location>
        <begin position="67"/>
        <end position="89"/>
    </location>
</feature>
<feature type="transmembrane region" description="Helical" evidence="2">
    <location>
        <begin position="12"/>
        <end position="34"/>
    </location>
</feature>
<protein>
    <submittedName>
        <fullName evidence="3">Uncharacterized protein</fullName>
    </submittedName>
</protein>
<dbReference type="EMBL" id="DVHL01000036">
    <property type="protein sequence ID" value="HIR66087.1"/>
    <property type="molecule type" value="Genomic_DNA"/>
</dbReference>
<comment type="caution">
    <text evidence="3">The sequence shown here is derived from an EMBL/GenBank/DDBJ whole genome shotgun (WGS) entry which is preliminary data.</text>
</comment>
<reference evidence="3" key="1">
    <citation type="submission" date="2020-10" db="EMBL/GenBank/DDBJ databases">
        <authorList>
            <person name="Gilroy R."/>
        </authorList>
    </citation>
    <scope>NUCLEOTIDE SEQUENCE</scope>
    <source>
        <strain evidence="3">CHK121-14286</strain>
    </source>
</reference>
<keyword evidence="2" id="KW-0472">Membrane</keyword>
<feature type="compositionally biased region" description="Polar residues" evidence="1">
    <location>
        <begin position="271"/>
        <end position="292"/>
    </location>
</feature>
<dbReference type="Proteomes" id="UP000824200">
    <property type="component" value="Unassembled WGS sequence"/>
</dbReference>